<evidence type="ECO:0000313" key="3">
    <source>
        <dbReference type="Proteomes" id="UP001165121"/>
    </source>
</evidence>
<comment type="caution">
    <text evidence="2">The sequence shown here is derived from an EMBL/GenBank/DDBJ whole genome shotgun (WGS) entry which is preliminary data.</text>
</comment>
<proteinExistence type="predicted"/>
<dbReference type="Proteomes" id="UP001165121">
    <property type="component" value="Unassembled WGS sequence"/>
</dbReference>
<protein>
    <submittedName>
        <fullName evidence="2">Unnamed protein product</fullName>
    </submittedName>
</protein>
<reference evidence="2" key="1">
    <citation type="submission" date="2023-04" db="EMBL/GenBank/DDBJ databases">
        <title>Phytophthora fragariaefolia NBRC 109709.</title>
        <authorList>
            <person name="Ichikawa N."/>
            <person name="Sato H."/>
            <person name="Tonouchi N."/>
        </authorList>
    </citation>
    <scope>NUCLEOTIDE SEQUENCE</scope>
    <source>
        <strain evidence="2">NBRC 109709</strain>
    </source>
</reference>
<evidence type="ECO:0000256" key="1">
    <source>
        <dbReference type="SAM" id="MobiDB-lite"/>
    </source>
</evidence>
<sequence>MTFLGEQLRNIRTTSAQTTPRPVTSQPDLASSRPTLYPESRGVIKDDAIKGEVRRPSKNLDELLAAQLRATLKVATKAGAAPARVKTESAPEAPARKCPDMRSERKAATEGETRRGAQPDAAKRARPANAKSTERKGRGASSQNNKSKKTPTYRGSSDNSDSGSSSGSSDQDSDRSDSSSFEDVVPNVPIVTGPGGTMFTFRPARRLDGQGQDLRDEVEATRPRPELARQPPSESEARLEEIPEGGP</sequence>
<feature type="compositionally biased region" description="Basic and acidic residues" evidence="1">
    <location>
        <begin position="85"/>
        <end position="123"/>
    </location>
</feature>
<feature type="region of interest" description="Disordered" evidence="1">
    <location>
        <begin position="1"/>
        <end position="50"/>
    </location>
</feature>
<gene>
    <name evidence="2" type="ORF">Pfra01_002436200</name>
</gene>
<feature type="compositionally biased region" description="Low complexity" evidence="1">
    <location>
        <begin position="155"/>
        <end position="170"/>
    </location>
</feature>
<evidence type="ECO:0000313" key="2">
    <source>
        <dbReference type="EMBL" id="GMF57127.1"/>
    </source>
</evidence>
<dbReference type="AlphaFoldDB" id="A0A9W6YAG1"/>
<organism evidence="2 3">
    <name type="scientific">Phytophthora fragariaefolia</name>
    <dbReference type="NCBI Taxonomy" id="1490495"/>
    <lineage>
        <taxon>Eukaryota</taxon>
        <taxon>Sar</taxon>
        <taxon>Stramenopiles</taxon>
        <taxon>Oomycota</taxon>
        <taxon>Peronosporomycetes</taxon>
        <taxon>Peronosporales</taxon>
        <taxon>Peronosporaceae</taxon>
        <taxon>Phytophthora</taxon>
    </lineage>
</organism>
<name>A0A9W6YAG1_9STRA</name>
<feature type="region of interest" description="Disordered" evidence="1">
    <location>
        <begin position="76"/>
        <end position="247"/>
    </location>
</feature>
<accession>A0A9W6YAG1</accession>
<feature type="compositionally biased region" description="Polar residues" evidence="1">
    <location>
        <begin position="10"/>
        <end position="34"/>
    </location>
</feature>
<dbReference type="EMBL" id="BSXT01004210">
    <property type="protein sequence ID" value="GMF57127.1"/>
    <property type="molecule type" value="Genomic_DNA"/>
</dbReference>
<feature type="compositionally biased region" description="Basic and acidic residues" evidence="1">
    <location>
        <begin position="205"/>
        <end position="227"/>
    </location>
</feature>
<keyword evidence="3" id="KW-1185">Reference proteome</keyword>